<dbReference type="EMBL" id="CAJVCE010000001">
    <property type="protein sequence ID" value="CAG7618997.1"/>
    <property type="molecule type" value="Genomic_DNA"/>
</dbReference>
<keyword evidence="5" id="KW-1185">Reference proteome</keyword>
<comment type="similarity">
    <text evidence="3">Belongs to the metallo-dependent hydrolases superfamily. NagA family.</text>
</comment>
<dbReference type="InterPro" id="IPR003764">
    <property type="entry name" value="GlcNAc_6-P_deAcase"/>
</dbReference>
<evidence type="ECO:0000256" key="2">
    <source>
        <dbReference type="ARBA" id="ARBA00022801"/>
    </source>
</evidence>
<organism evidence="4 5">
    <name type="scientific">Paenibacillus allorhizosphaerae</name>
    <dbReference type="NCBI Taxonomy" id="2849866"/>
    <lineage>
        <taxon>Bacteria</taxon>
        <taxon>Bacillati</taxon>
        <taxon>Bacillota</taxon>
        <taxon>Bacilli</taxon>
        <taxon>Bacillales</taxon>
        <taxon>Paenibacillaceae</taxon>
        <taxon>Paenibacillus</taxon>
    </lineage>
</organism>
<sequence>MPVGQPISVKGRHYKTGQPVEVTMEEGRITGILPWAADEPVSGIAWVGPGLVDLQLNGYRSMDFNAQPIPSGTTHKVTRALWKEGVTAYFPTVITGSDERIESAVAAIAAETEEDPITRSCVAGIHLEGPFISPEDGARGAHNKAYVKAPDWDLMQRWQEAARGLIRIVTVSPEWPESSEFIRRCADAGIVVSVGHTNATPEQIRSAAEAGATMVTHFGNGAHPMLPRHPNYLWEQLASEPLWACVIADGFHLPDAVLKVVRKVKEERMLLVSDAVSLSGMPPGAYDMPVGGQVVLTEEGRLHLAHDPRLLAGSAQLLPWGISHLIRKGICDLAGAWDAASVHPAAKLGLPSAQGLQTGAPADLAVMEWDGSFLRPSAVYKAGEKQYG</sequence>
<proteinExistence type="inferred from homology"/>
<gene>
    <name evidence="4" type="primary">nagA_1</name>
    <name evidence="4" type="ORF">PAECIP111802_00575</name>
</gene>
<evidence type="ECO:0000313" key="4">
    <source>
        <dbReference type="EMBL" id="CAG7618997.1"/>
    </source>
</evidence>
<dbReference type="EC" id="3.5.1.25" evidence="4"/>
<evidence type="ECO:0000256" key="1">
    <source>
        <dbReference type="ARBA" id="ARBA00022723"/>
    </source>
</evidence>
<dbReference type="PANTHER" id="PTHR11113">
    <property type="entry name" value="N-ACETYLGLUCOSAMINE-6-PHOSPHATE DEACETYLASE"/>
    <property type="match status" value="1"/>
</dbReference>
<keyword evidence="2 3" id="KW-0378">Hydrolase</keyword>
<keyword evidence="3" id="KW-0119">Carbohydrate metabolism</keyword>
<dbReference type="PIRSF" id="PIRSF038994">
    <property type="entry name" value="NagA"/>
    <property type="match status" value="1"/>
</dbReference>
<accession>A0ABN7THP4</accession>
<comment type="caution">
    <text evidence="4">The sequence shown here is derived from an EMBL/GenBank/DDBJ whole genome shotgun (WGS) entry which is preliminary data.</text>
</comment>
<evidence type="ECO:0000313" key="5">
    <source>
        <dbReference type="Proteomes" id="UP000730618"/>
    </source>
</evidence>
<reference evidence="4 5" key="1">
    <citation type="submission" date="2021-06" db="EMBL/GenBank/DDBJ databases">
        <authorList>
            <person name="Criscuolo A."/>
        </authorList>
    </citation>
    <scope>NUCLEOTIDE SEQUENCE [LARGE SCALE GENOMIC DNA]</scope>
    <source>
        <strain evidence="5">CIP 111802</strain>
    </source>
</reference>
<name>A0ABN7THP4_9BACL</name>
<dbReference type="PANTHER" id="PTHR11113:SF14">
    <property type="entry name" value="N-ACETYLGLUCOSAMINE-6-PHOSPHATE DEACETYLASE"/>
    <property type="match status" value="1"/>
</dbReference>
<evidence type="ECO:0000256" key="3">
    <source>
        <dbReference type="PIRNR" id="PIRNR038994"/>
    </source>
</evidence>
<dbReference type="Proteomes" id="UP000730618">
    <property type="component" value="Unassembled WGS sequence"/>
</dbReference>
<dbReference type="GO" id="GO:0008448">
    <property type="term" value="F:N-acetylglucosamine-6-phosphate deacetylase activity"/>
    <property type="evidence" value="ECO:0007669"/>
    <property type="project" value="UniProtKB-EC"/>
</dbReference>
<protein>
    <submittedName>
        <fullName evidence="4">N-acetylglucosamine-6-phosphate deacetylase</fullName>
        <ecNumber evidence="4">3.5.1.25</ecNumber>
    </submittedName>
</protein>
<keyword evidence="1" id="KW-0479">Metal-binding</keyword>